<proteinExistence type="predicted"/>
<protein>
    <submittedName>
        <fullName evidence="1">Uncharacterized protein</fullName>
    </submittedName>
</protein>
<gene>
    <name evidence="1" type="ORF">GGQ83_001989</name>
</gene>
<accession>A0A840ACB7</accession>
<dbReference type="RefSeq" id="WP_184383600.1">
    <property type="nucleotide sequence ID" value="NZ_JACIDJ010000002.1"/>
</dbReference>
<comment type="caution">
    <text evidence="1">The sequence shown here is derived from an EMBL/GenBank/DDBJ whole genome shotgun (WGS) entry which is preliminary data.</text>
</comment>
<evidence type="ECO:0000313" key="2">
    <source>
        <dbReference type="Proteomes" id="UP000553193"/>
    </source>
</evidence>
<reference evidence="1 2" key="1">
    <citation type="submission" date="2020-08" db="EMBL/GenBank/DDBJ databases">
        <title>Genomic Encyclopedia of Type Strains, Phase IV (KMG-IV): sequencing the most valuable type-strain genomes for metagenomic binning, comparative biology and taxonomic classification.</title>
        <authorList>
            <person name="Goeker M."/>
        </authorList>
    </citation>
    <scope>NUCLEOTIDE SEQUENCE [LARGE SCALE GENOMIC DNA]</scope>
    <source>
        <strain evidence="1 2">DSM 19979</strain>
    </source>
</reference>
<dbReference type="Proteomes" id="UP000553193">
    <property type="component" value="Unassembled WGS sequence"/>
</dbReference>
<evidence type="ECO:0000313" key="1">
    <source>
        <dbReference type="EMBL" id="MBB3898552.1"/>
    </source>
</evidence>
<dbReference type="AlphaFoldDB" id="A0A840ACB7"/>
<organism evidence="1 2">
    <name type="scientific">Roseococcus suduntuyensis</name>
    <dbReference type="NCBI Taxonomy" id="455361"/>
    <lineage>
        <taxon>Bacteria</taxon>
        <taxon>Pseudomonadati</taxon>
        <taxon>Pseudomonadota</taxon>
        <taxon>Alphaproteobacteria</taxon>
        <taxon>Acetobacterales</taxon>
        <taxon>Roseomonadaceae</taxon>
        <taxon>Roseococcus</taxon>
    </lineage>
</organism>
<sequence>MSHRDLFAGFVRLHVLQLARHGFPSLSHGLFATHPGVINPDLLALIRA</sequence>
<name>A0A840ACB7_9PROT</name>
<keyword evidence="2" id="KW-1185">Reference proteome</keyword>
<dbReference type="EMBL" id="JACIDJ010000002">
    <property type="protein sequence ID" value="MBB3898552.1"/>
    <property type="molecule type" value="Genomic_DNA"/>
</dbReference>